<dbReference type="Pfam" id="PF00202">
    <property type="entry name" value="Aminotran_3"/>
    <property type="match status" value="1"/>
</dbReference>
<dbReference type="InterPro" id="IPR015424">
    <property type="entry name" value="PyrdxlP-dep_Trfase"/>
</dbReference>
<evidence type="ECO:0000313" key="4">
    <source>
        <dbReference type="EMBL" id="MFC6084482.1"/>
    </source>
</evidence>
<evidence type="ECO:0000256" key="2">
    <source>
        <dbReference type="ARBA" id="ARBA00022898"/>
    </source>
</evidence>
<dbReference type="Gene3D" id="3.40.640.10">
    <property type="entry name" value="Type I PLP-dependent aspartate aminotransferase-like (Major domain)"/>
    <property type="match status" value="1"/>
</dbReference>
<dbReference type="InterPro" id="IPR049704">
    <property type="entry name" value="Aminotrans_3_PPA_site"/>
</dbReference>
<evidence type="ECO:0000256" key="1">
    <source>
        <dbReference type="ARBA" id="ARBA00001933"/>
    </source>
</evidence>
<dbReference type="PROSITE" id="PS00600">
    <property type="entry name" value="AA_TRANSFER_CLASS_3"/>
    <property type="match status" value="1"/>
</dbReference>
<keyword evidence="5" id="KW-1185">Reference proteome</keyword>
<keyword evidence="4" id="KW-0032">Aminotransferase</keyword>
<dbReference type="InterPro" id="IPR015421">
    <property type="entry name" value="PyrdxlP-dep_Trfase_major"/>
</dbReference>
<dbReference type="PANTHER" id="PTHR43713">
    <property type="entry name" value="GLUTAMATE-1-SEMIALDEHYDE 2,1-AMINOMUTASE"/>
    <property type="match status" value="1"/>
</dbReference>
<evidence type="ECO:0000256" key="3">
    <source>
        <dbReference type="RuleBase" id="RU003560"/>
    </source>
</evidence>
<gene>
    <name evidence="4" type="ORF">ACFP1K_25215</name>
</gene>
<comment type="caution">
    <text evidence="4">The sequence shown here is derived from an EMBL/GenBank/DDBJ whole genome shotgun (WGS) entry which is preliminary data.</text>
</comment>
<dbReference type="CDD" id="cd00610">
    <property type="entry name" value="OAT_like"/>
    <property type="match status" value="1"/>
</dbReference>
<accession>A0ABW1NP18</accession>
<comment type="similarity">
    <text evidence="3">Belongs to the class-III pyridoxal-phosphate-dependent aminotransferase family.</text>
</comment>
<dbReference type="GO" id="GO:0008483">
    <property type="term" value="F:transaminase activity"/>
    <property type="evidence" value="ECO:0007669"/>
    <property type="project" value="UniProtKB-KW"/>
</dbReference>
<sequence>MSVASDSIVERDLSLLDRLIAEEEAVFLSRTAESRRVRAASSDVLPGGVASNWQDAPPGAVWVSHGTGSRLVDVDGTSYVDLHGGFGVGLAGHAHPAIVEAVSDRVRRGTHFAQPTGDAVVVARELARRFGLPLWRFGNSGTESTMDAVHLMRAVTGRMKIIKVEGTYHGHHDSVQVSVYPDPVLSGPAERPYSVPVGRAVPPALAQLTLVVPFGDLEPVERLLVENPGEIAGMIIEPIMMNIGLISPPDGYLAGLKRLLHRHGAYLAFDEVKTGLAVSPGGATQWSGVVPDLICLAKALAGGIPCGAIGGVPELMNRIADGTYEQVGTFNGNPLTMAAARAMLLDVLDDGAYRHFERLRRVMSDGAEEVMHRYGLPGHVRSYGAKGAVVFNDRPLRDYRDFVLYPDQWGNAHWLYQHNGGVFLPPWGKCEQWTVSVQHSEADVRRFVGNLERMASSLRPR</sequence>
<dbReference type="PANTHER" id="PTHR43713:SF3">
    <property type="entry name" value="GLUTAMATE-1-SEMIALDEHYDE 2,1-AMINOMUTASE 1, CHLOROPLASTIC-RELATED"/>
    <property type="match status" value="1"/>
</dbReference>
<keyword evidence="2 3" id="KW-0663">Pyridoxal phosphate</keyword>
<dbReference type="SUPFAM" id="SSF53383">
    <property type="entry name" value="PLP-dependent transferases"/>
    <property type="match status" value="1"/>
</dbReference>
<dbReference type="InterPro" id="IPR005814">
    <property type="entry name" value="Aminotrans_3"/>
</dbReference>
<dbReference type="RefSeq" id="WP_380757589.1">
    <property type="nucleotide sequence ID" value="NZ_JBHSRF010000043.1"/>
</dbReference>
<dbReference type="Gene3D" id="3.90.1150.10">
    <property type="entry name" value="Aspartate Aminotransferase, domain 1"/>
    <property type="match status" value="1"/>
</dbReference>
<dbReference type="EMBL" id="JBHSRF010000043">
    <property type="protein sequence ID" value="MFC6084482.1"/>
    <property type="molecule type" value="Genomic_DNA"/>
</dbReference>
<comment type="cofactor">
    <cofactor evidence="1">
        <name>pyridoxal 5'-phosphate</name>
        <dbReference type="ChEBI" id="CHEBI:597326"/>
    </cofactor>
</comment>
<dbReference type="Proteomes" id="UP001596137">
    <property type="component" value="Unassembled WGS sequence"/>
</dbReference>
<evidence type="ECO:0000313" key="5">
    <source>
        <dbReference type="Proteomes" id="UP001596137"/>
    </source>
</evidence>
<name>A0ABW1NP18_9ACTN</name>
<dbReference type="InterPro" id="IPR015422">
    <property type="entry name" value="PyrdxlP-dep_Trfase_small"/>
</dbReference>
<protein>
    <submittedName>
        <fullName evidence="4">Aspartate aminotransferase family protein</fullName>
    </submittedName>
</protein>
<keyword evidence="4" id="KW-0808">Transferase</keyword>
<proteinExistence type="inferred from homology"/>
<organism evidence="4 5">
    <name type="scientific">Sphaerisporangium aureirubrum</name>
    <dbReference type="NCBI Taxonomy" id="1544736"/>
    <lineage>
        <taxon>Bacteria</taxon>
        <taxon>Bacillati</taxon>
        <taxon>Actinomycetota</taxon>
        <taxon>Actinomycetes</taxon>
        <taxon>Streptosporangiales</taxon>
        <taxon>Streptosporangiaceae</taxon>
        <taxon>Sphaerisporangium</taxon>
    </lineage>
</organism>
<reference evidence="5" key="1">
    <citation type="journal article" date="2019" name="Int. J. Syst. Evol. Microbiol.">
        <title>The Global Catalogue of Microorganisms (GCM) 10K type strain sequencing project: providing services to taxonomists for standard genome sequencing and annotation.</title>
        <authorList>
            <consortium name="The Broad Institute Genomics Platform"/>
            <consortium name="The Broad Institute Genome Sequencing Center for Infectious Disease"/>
            <person name="Wu L."/>
            <person name="Ma J."/>
        </authorList>
    </citation>
    <scope>NUCLEOTIDE SEQUENCE [LARGE SCALE GENOMIC DNA]</scope>
    <source>
        <strain evidence="5">JCM 30346</strain>
    </source>
</reference>